<evidence type="ECO:0000313" key="3">
    <source>
        <dbReference type="EMBL" id="TRL31069.1"/>
    </source>
</evidence>
<keyword evidence="4" id="KW-1185">Reference proteome</keyword>
<feature type="signal peptide" evidence="1">
    <location>
        <begin position="1"/>
        <end position="24"/>
    </location>
</feature>
<organism evidence="3 4">
    <name type="scientific">Rhizobium straminoryzae</name>
    <dbReference type="NCBI Taxonomy" id="1387186"/>
    <lineage>
        <taxon>Bacteria</taxon>
        <taxon>Pseudomonadati</taxon>
        <taxon>Pseudomonadota</taxon>
        <taxon>Alphaproteobacteria</taxon>
        <taxon>Hyphomicrobiales</taxon>
        <taxon>Rhizobiaceae</taxon>
        <taxon>Rhizobium/Agrobacterium group</taxon>
        <taxon>Rhizobium</taxon>
    </lineage>
</organism>
<accession>A0A549SN82</accession>
<dbReference type="EMBL" id="VJMG01000102">
    <property type="protein sequence ID" value="TRL31069.1"/>
    <property type="molecule type" value="Genomic_DNA"/>
</dbReference>
<reference evidence="3 4" key="1">
    <citation type="submission" date="2019-07" db="EMBL/GenBank/DDBJ databases">
        <title>Ln-dependent methylotrophs.</title>
        <authorList>
            <person name="Tani A."/>
        </authorList>
    </citation>
    <scope>NUCLEOTIDE SEQUENCE [LARGE SCALE GENOMIC DNA]</scope>
    <source>
        <strain evidence="3 4">SM12</strain>
    </source>
</reference>
<dbReference type="AlphaFoldDB" id="A0A549SN82"/>
<dbReference type="CDD" id="cd01139">
    <property type="entry name" value="TroA_f"/>
    <property type="match status" value="1"/>
</dbReference>
<gene>
    <name evidence="3" type="ORF">FNA46_24705</name>
</gene>
<evidence type="ECO:0000313" key="4">
    <source>
        <dbReference type="Proteomes" id="UP000316801"/>
    </source>
</evidence>
<sequence>MRMTRLIVRAVLALLSFWVPGALAAEITDVAGRTVEVDLPAKRVIVGEARQIHVIAALKGEHAFDTIIGWRDDLLKKDPDSYAAYLERFPQIAQLPQFGYIPQGTFDLETAISLAPDVLTLNLESQKSARDSGLEEKLAAAGIKVVYLDFRIDPDKNTERSVDILGQLFGAADRAEQLKSFRREQIARVTDRLAAVKDLQRPTVFIERAPGISGEDACCRTFGPYNFGAMVDAAGGHNVADGIISTTFGDLNPEQLVISDPDAVIVTGSNWAAESDVNQFVPVGRGADMGVARQRLENLMRRTPFPQLKAVGTHKVYAVWHQFYGVPYEFLPIQQFAKWFHPELFADLNPEDTFRQFHEKFLPVSYKPGYFASLAEGGQ</sequence>
<dbReference type="InterPro" id="IPR002491">
    <property type="entry name" value="ABC_transptr_periplasmic_BD"/>
</dbReference>
<evidence type="ECO:0000256" key="1">
    <source>
        <dbReference type="SAM" id="SignalP"/>
    </source>
</evidence>
<comment type="caution">
    <text evidence="3">The sequence shown here is derived from an EMBL/GenBank/DDBJ whole genome shotgun (WGS) entry which is preliminary data.</text>
</comment>
<dbReference type="Pfam" id="PF01497">
    <property type="entry name" value="Peripla_BP_2"/>
    <property type="match status" value="1"/>
</dbReference>
<evidence type="ECO:0000259" key="2">
    <source>
        <dbReference type="PROSITE" id="PS50983"/>
    </source>
</evidence>
<dbReference type="SUPFAM" id="SSF53807">
    <property type="entry name" value="Helical backbone' metal receptor"/>
    <property type="match status" value="1"/>
</dbReference>
<dbReference type="Proteomes" id="UP000316801">
    <property type="component" value="Unassembled WGS sequence"/>
</dbReference>
<keyword evidence="1" id="KW-0732">Signal</keyword>
<dbReference type="PANTHER" id="PTHR30535:SF34">
    <property type="entry name" value="MOLYBDATE-BINDING PROTEIN MOLA"/>
    <property type="match status" value="1"/>
</dbReference>
<dbReference type="InterPro" id="IPR050902">
    <property type="entry name" value="ABC_Transporter_SBP"/>
</dbReference>
<dbReference type="PROSITE" id="PS50983">
    <property type="entry name" value="FE_B12_PBP"/>
    <property type="match status" value="1"/>
</dbReference>
<dbReference type="Gene3D" id="3.40.50.1980">
    <property type="entry name" value="Nitrogenase molybdenum iron protein domain"/>
    <property type="match status" value="2"/>
</dbReference>
<dbReference type="PANTHER" id="PTHR30535">
    <property type="entry name" value="VITAMIN B12-BINDING PROTEIN"/>
    <property type="match status" value="1"/>
</dbReference>
<protein>
    <submittedName>
        <fullName evidence="3">ABC transporter substrate-binding protein</fullName>
    </submittedName>
</protein>
<name>A0A549SN82_9HYPH</name>
<proteinExistence type="predicted"/>
<feature type="domain" description="Fe/B12 periplasmic-binding" evidence="2">
    <location>
        <begin position="43"/>
        <end position="348"/>
    </location>
</feature>
<feature type="chain" id="PRO_5021772228" evidence="1">
    <location>
        <begin position="25"/>
        <end position="379"/>
    </location>
</feature>